<accession>A0AAV6JJ41</accession>
<reference evidence="1" key="1">
    <citation type="submission" date="2020-08" db="EMBL/GenBank/DDBJ databases">
        <title>Plant Genome Project.</title>
        <authorList>
            <person name="Zhang R.-G."/>
        </authorList>
    </citation>
    <scope>NUCLEOTIDE SEQUENCE</scope>
    <source>
        <strain evidence="1">WSP0</strain>
        <tissue evidence="1">Leaf</tissue>
    </source>
</reference>
<dbReference type="EMBL" id="JACTNZ010000007">
    <property type="protein sequence ID" value="KAG5540728.1"/>
    <property type="molecule type" value="Genomic_DNA"/>
</dbReference>
<dbReference type="AlphaFoldDB" id="A0AAV6JJ41"/>
<gene>
    <name evidence="1" type="ORF">RHGRI_020835</name>
</gene>
<organism evidence="1 2">
    <name type="scientific">Rhododendron griersonianum</name>
    <dbReference type="NCBI Taxonomy" id="479676"/>
    <lineage>
        <taxon>Eukaryota</taxon>
        <taxon>Viridiplantae</taxon>
        <taxon>Streptophyta</taxon>
        <taxon>Embryophyta</taxon>
        <taxon>Tracheophyta</taxon>
        <taxon>Spermatophyta</taxon>
        <taxon>Magnoliopsida</taxon>
        <taxon>eudicotyledons</taxon>
        <taxon>Gunneridae</taxon>
        <taxon>Pentapetalae</taxon>
        <taxon>asterids</taxon>
        <taxon>Ericales</taxon>
        <taxon>Ericaceae</taxon>
        <taxon>Ericoideae</taxon>
        <taxon>Rhodoreae</taxon>
        <taxon>Rhododendron</taxon>
    </lineage>
</organism>
<protein>
    <submittedName>
        <fullName evidence="1">Uncharacterized protein</fullName>
    </submittedName>
</protein>
<name>A0AAV6JJ41_9ERIC</name>
<comment type="caution">
    <text evidence="1">The sequence shown here is derived from an EMBL/GenBank/DDBJ whole genome shotgun (WGS) entry which is preliminary data.</text>
</comment>
<sequence>MGAIKTSTGVLSSPARVPIATGGEFCMQQIWSKVARVWYTAEGGGSPDMVQIWLHMVCHGHCFEVGFYASAATSVLMEVSISVGIEVL</sequence>
<dbReference type="Proteomes" id="UP000823749">
    <property type="component" value="Chromosome 7"/>
</dbReference>
<evidence type="ECO:0000313" key="1">
    <source>
        <dbReference type="EMBL" id="KAG5540728.1"/>
    </source>
</evidence>
<evidence type="ECO:0000313" key="2">
    <source>
        <dbReference type="Proteomes" id="UP000823749"/>
    </source>
</evidence>
<keyword evidence="2" id="KW-1185">Reference proteome</keyword>
<proteinExistence type="predicted"/>